<feature type="region of interest" description="Disordered" evidence="1">
    <location>
        <begin position="831"/>
        <end position="919"/>
    </location>
</feature>
<feature type="compositionally biased region" description="Basic and acidic residues" evidence="1">
    <location>
        <begin position="562"/>
        <end position="574"/>
    </location>
</feature>
<evidence type="ECO:0000313" key="3">
    <source>
        <dbReference type="EMBL" id="TBU34655.1"/>
    </source>
</evidence>
<evidence type="ECO:0000256" key="1">
    <source>
        <dbReference type="SAM" id="MobiDB-lite"/>
    </source>
</evidence>
<dbReference type="InterPro" id="IPR014756">
    <property type="entry name" value="Ig_E-set"/>
</dbReference>
<sequence length="1010" mass="108856">MRLHLPTCDDTIMSRNDELCMVINAPTPRYDRPTMRSTSGAPHRLPSFFHSPRTFPNLAPSHSTCVEQFQDRTTQPAAEHDHQAPDDLSKSDPVESSPRVYSYSECPIRDSGFSRHDSLFSFGASSTRNAAELKSLLGSSSSRLRRGATVLSRHTHSMDKDTRKAHAVSLEQAKPRARVEVDIVLESDCVVEGGYLRGNIKIRVRKRQKKEAPVLLADGRVRIIGFECAAGDRHQHTFYQRASALSAITDAHTRLYDSPPDEEGFARAMEGVHILPFAMHLPNDGNFGSAKGTVSIQSGVALRYIAMISVKVKDSKTSKRSIAHFYRDCQVWPRLQVDGVLASAPRPIQASTARSISVIGGGNKLKLTAMLHRLTWIAGQRCYVRICIGNETKKTVKTVTLSLVRTTSLFKSNPEPDDHAALGKDICQTTVTHKIVAETTLERSSPATKNHASAEGWWTGVQALQEVYFSHHILLPPDALSVPRSRLLEVGYSIRVTASAGALTSDVHVTLPIHIINFLSVDPPPSEPLLSLDGSYTRLIPLEQSSGPPAACTLAAANPAPFREDSNPHVDDTARPPYKPSSSAPSPAPIQQHFATSIRARPHTITTHTPTHTAVDRSPSRFTAGVHGDTSETIGAPQPRAREPTAPSASESDTSMYSADSYMSTASLSSPQGYDHAAPYSPGRDLGNLELDEDADSSDEICSIVDAAQRDRSAERPGGYADTVSRHFITGHEDLGAGERYQRGDHTLNDPNTDGVAQPLSSQHIEVHPGPRVHRDVQHSSSCRSPQRMSQLCPDVGLSSDASRTVLGAATPPTQPSVPIQGRDVVLGHSSSFRESAGPGVPRPRLAKDDDNHADKDKDEDEDEDEDGATTPTLRPTQSTAAPATLGVRLEGLPVSSATPTSGPQLQHRPSRALPKPPARALRVVDVPATVSALDALRSVANATASGLPAAPSDLFGTSFVNAPSTATSRSPTALRTSVAPRSSCLENGRRSLVGAIPVNVQQRFPPPTL</sequence>
<feature type="compositionally biased region" description="Basic and acidic residues" evidence="1">
    <location>
        <begin position="846"/>
        <end position="857"/>
    </location>
</feature>
<dbReference type="Pfam" id="PF02752">
    <property type="entry name" value="Arrestin_C"/>
    <property type="match status" value="1"/>
</dbReference>
<name>A0A4Q9N385_9APHY</name>
<feature type="domain" description="Arrestin C-terminal-like" evidence="2">
    <location>
        <begin position="361"/>
        <end position="518"/>
    </location>
</feature>
<dbReference type="AlphaFoldDB" id="A0A4Q9N385"/>
<gene>
    <name evidence="3" type="ORF">BD311DRAFT_793658</name>
</gene>
<feature type="region of interest" description="Disordered" evidence="1">
    <location>
        <begin position="707"/>
        <end position="726"/>
    </location>
</feature>
<feature type="region of interest" description="Disordered" evidence="1">
    <location>
        <begin position="608"/>
        <end position="697"/>
    </location>
</feature>
<dbReference type="SMART" id="SM01017">
    <property type="entry name" value="Arrestin_C"/>
    <property type="match status" value="1"/>
</dbReference>
<feature type="compositionally biased region" description="Polar residues" evidence="1">
    <location>
        <begin position="67"/>
        <end position="76"/>
    </location>
</feature>
<dbReference type="Gene3D" id="2.60.40.640">
    <property type="match status" value="1"/>
</dbReference>
<dbReference type="EMBL" id="ML143388">
    <property type="protein sequence ID" value="TBU34655.1"/>
    <property type="molecule type" value="Genomic_DNA"/>
</dbReference>
<feature type="region of interest" description="Disordered" evidence="1">
    <location>
        <begin position="67"/>
        <end position="100"/>
    </location>
</feature>
<feature type="compositionally biased region" description="Basic and acidic residues" evidence="1">
    <location>
        <begin position="78"/>
        <end position="93"/>
    </location>
</feature>
<feature type="compositionally biased region" description="Acidic residues" evidence="1">
    <location>
        <begin position="858"/>
        <end position="868"/>
    </location>
</feature>
<evidence type="ECO:0000259" key="2">
    <source>
        <dbReference type="SMART" id="SM01017"/>
    </source>
</evidence>
<feature type="region of interest" description="Disordered" evidence="1">
    <location>
        <begin position="29"/>
        <end position="53"/>
    </location>
</feature>
<proteinExistence type="predicted"/>
<dbReference type="InterPro" id="IPR011022">
    <property type="entry name" value="Arrestin_C-like"/>
</dbReference>
<dbReference type="InterPro" id="IPR014752">
    <property type="entry name" value="Arrestin-like_C"/>
</dbReference>
<dbReference type="OrthoDB" id="298939at2759"/>
<organism evidence="3">
    <name type="scientific">Dichomitus squalens</name>
    <dbReference type="NCBI Taxonomy" id="114155"/>
    <lineage>
        <taxon>Eukaryota</taxon>
        <taxon>Fungi</taxon>
        <taxon>Dikarya</taxon>
        <taxon>Basidiomycota</taxon>
        <taxon>Agaricomycotina</taxon>
        <taxon>Agaricomycetes</taxon>
        <taxon>Polyporales</taxon>
        <taxon>Polyporaceae</taxon>
        <taxon>Dichomitus</taxon>
    </lineage>
</organism>
<accession>A0A4Q9N385</accession>
<feature type="compositionally biased region" description="Polar residues" evidence="1">
    <location>
        <begin position="870"/>
        <end position="882"/>
    </location>
</feature>
<feature type="region of interest" description="Disordered" evidence="1">
    <location>
        <begin position="560"/>
        <end position="589"/>
    </location>
</feature>
<feature type="compositionally biased region" description="Polar residues" evidence="1">
    <location>
        <begin position="779"/>
        <end position="790"/>
    </location>
</feature>
<feature type="compositionally biased region" description="Polar residues" evidence="1">
    <location>
        <begin position="896"/>
        <end position="905"/>
    </location>
</feature>
<feature type="region of interest" description="Disordered" evidence="1">
    <location>
        <begin position="771"/>
        <end position="797"/>
    </location>
</feature>
<feature type="compositionally biased region" description="Polar residues" evidence="1">
    <location>
        <begin position="647"/>
        <end position="672"/>
    </location>
</feature>
<dbReference type="SUPFAM" id="SSF81296">
    <property type="entry name" value="E set domains"/>
    <property type="match status" value="1"/>
</dbReference>
<dbReference type="Proteomes" id="UP000292957">
    <property type="component" value="Unassembled WGS sequence"/>
</dbReference>
<protein>
    <recommendedName>
        <fullName evidence="2">Arrestin C-terminal-like domain-containing protein</fullName>
    </recommendedName>
</protein>
<reference evidence="3" key="1">
    <citation type="submission" date="2019-01" db="EMBL/GenBank/DDBJ databases">
        <title>Draft genome sequences of three monokaryotic isolates of the white-rot basidiomycete fungus Dichomitus squalens.</title>
        <authorList>
            <consortium name="DOE Joint Genome Institute"/>
            <person name="Lopez S.C."/>
            <person name="Andreopoulos B."/>
            <person name="Pangilinan J."/>
            <person name="Lipzen A."/>
            <person name="Riley R."/>
            <person name="Ahrendt S."/>
            <person name="Ng V."/>
            <person name="Barry K."/>
            <person name="Daum C."/>
            <person name="Grigoriev I.V."/>
            <person name="Hilden K.S."/>
            <person name="Makela M.R."/>
            <person name="de Vries R.P."/>
        </authorList>
    </citation>
    <scope>NUCLEOTIDE SEQUENCE [LARGE SCALE GENOMIC DNA]</scope>
    <source>
        <strain evidence="3">OM18370.1</strain>
    </source>
</reference>